<proteinExistence type="predicted"/>
<dbReference type="EMBL" id="JBHTBZ010000016">
    <property type="protein sequence ID" value="MFC7460332.1"/>
    <property type="molecule type" value="Genomic_DNA"/>
</dbReference>
<keyword evidence="3" id="KW-1185">Reference proteome</keyword>
<accession>A0ABW2SA05</accession>
<evidence type="ECO:0000256" key="1">
    <source>
        <dbReference type="SAM" id="MobiDB-lite"/>
    </source>
</evidence>
<gene>
    <name evidence="2" type="ORF">ACFQU0_07805</name>
</gene>
<evidence type="ECO:0000313" key="2">
    <source>
        <dbReference type="EMBL" id="MFC7460332.1"/>
    </source>
</evidence>
<protein>
    <submittedName>
        <fullName evidence="2">SPOR domain-containing protein</fullName>
    </submittedName>
</protein>
<evidence type="ECO:0000313" key="3">
    <source>
        <dbReference type="Proteomes" id="UP001596457"/>
    </source>
</evidence>
<dbReference type="Proteomes" id="UP001596457">
    <property type="component" value="Unassembled WGS sequence"/>
</dbReference>
<feature type="region of interest" description="Disordered" evidence="1">
    <location>
        <begin position="51"/>
        <end position="71"/>
    </location>
</feature>
<comment type="caution">
    <text evidence="2">The sequence shown here is derived from an EMBL/GenBank/DDBJ whole genome shotgun (WGS) entry which is preliminary data.</text>
</comment>
<name>A0ABW2SA05_9BURK</name>
<reference evidence="3" key="1">
    <citation type="journal article" date="2019" name="Int. J. Syst. Evol. Microbiol.">
        <title>The Global Catalogue of Microorganisms (GCM) 10K type strain sequencing project: providing services to taxonomists for standard genome sequencing and annotation.</title>
        <authorList>
            <consortium name="The Broad Institute Genomics Platform"/>
            <consortium name="The Broad Institute Genome Sequencing Center for Infectious Disease"/>
            <person name="Wu L."/>
            <person name="Ma J."/>
        </authorList>
    </citation>
    <scope>NUCLEOTIDE SEQUENCE [LARGE SCALE GENOMIC DNA]</scope>
    <source>
        <strain evidence="3">CCUG 53903</strain>
    </source>
</reference>
<organism evidence="2 3">
    <name type="scientific">Hydrogenophaga defluvii</name>
    <dbReference type="NCBI Taxonomy" id="249410"/>
    <lineage>
        <taxon>Bacteria</taxon>
        <taxon>Pseudomonadati</taxon>
        <taxon>Pseudomonadota</taxon>
        <taxon>Betaproteobacteria</taxon>
        <taxon>Burkholderiales</taxon>
        <taxon>Comamonadaceae</taxon>
        <taxon>Hydrogenophaga</taxon>
    </lineage>
</organism>
<sequence>MLRLFALVMLLANAGYFAWSQGHLRTLGWGPVEQREPERLAQQMGADKLRLEGTAPTPAPSPAPTTPAAAATEATTCQAVAGLSPAQATAVTTALVGAGLDDKQWALDESVLPERWIVYVGKFPSADLLNRKKTELRSLRVEFRDVNAPALQPGLALGTYSTEAAAQTALQELGRSGVRSAKVTKEREEQRSVSVRLPALTEAERARVEPLVQQAAGKPLAACP</sequence>
<dbReference type="RefSeq" id="WP_382199611.1">
    <property type="nucleotide sequence ID" value="NZ_JBHTBZ010000016.1"/>
</dbReference>